<proteinExistence type="inferred from homology"/>
<feature type="transmembrane region" description="Helical" evidence="8">
    <location>
        <begin position="238"/>
        <end position="259"/>
    </location>
</feature>
<name>A0ABN2IZA4_9ACTN</name>
<feature type="transmembrane region" description="Helical" evidence="8">
    <location>
        <begin position="38"/>
        <end position="59"/>
    </location>
</feature>
<comment type="caution">
    <text evidence="9">The sequence shown here is derived from an EMBL/GenBank/DDBJ whole genome shotgun (WGS) entry which is preliminary data.</text>
</comment>
<dbReference type="InterPro" id="IPR005524">
    <property type="entry name" value="DUF318"/>
</dbReference>
<evidence type="ECO:0000256" key="4">
    <source>
        <dbReference type="ARBA" id="ARBA00022692"/>
    </source>
</evidence>
<evidence type="ECO:0000313" key="9">
    <source>
        <dbReference type="EMBL" id="GAA1714722.1"/>
    </source>
</evidence>
<reference evidence="9 10" key="1">
    <citation type="journal article" date="2019" name="Int. J. Syst. Evol. Microbiol.">
        <title>The Global Catalogue of Microorganisms (GCM) 10K type strain sequencing project: providing services to taxonomists for standard genome sequencing and annotation.</title>
        <authorList>
            <consortium name="The Broad Institute Genomics Platform"/>
            <consortium name="The Broad Institute Genome Sequencing Center for Infectious Disease"/>
            <person name="Wu L."/>
            <person name="Ma J."/>
        </authorList>
    </citation>
    <scope>NUCLEOTIDE SEQUENCE [LARGE SCALE GENOMIC DNA]</scope>
    <source>
        <strain evidence="9 10">JCM 13244</strain>
    </source>
</reference>
<feature type="region of interest" description="Disordered" evidence="7">
    <location>
        <begin position="1"/>
        <end position="26"/>
    </location>
</feature>
<feature type="transmembrane region" description="Helical" evidence="8">
    <location>
        <begin position="333"/>
        <end position="356"/>
    </location>
</feature>
<dbReference type="EMBL" id="BAAALR010000075">
    <property type="protein sequence ID" value="GAA1714722.1"/>
    <property type="molecule type" value="Genomic_DNA"/>
</dbReference>
<organism evidence="9 10">
    <name type="scientific">Streptomyces yatensis</name>
    <dbReference type="NCBI Taxonomy" id="155177"/>
    <lineage>
        <taxon>Bacteria</taxon>
        <taxon>Bacillati</taxon>
        <taxon>Actinomycetota</taxon>
        <taxon>Actinomycetes</taxon>
        <taxon>Kitasatosporales</taxon>
        <taxon>Streptomycetaceae</taxon>
        <taxon>Streptomyces</taxon>
        <taxon>Streptomyces violaceusniger group</taxon>
    </lineage>
</organism>
<evidence type="ECO:0000256" key="7">
    <source>
        <dbReference type="SAM" id="MobiDB-lite"/>
    </source>
</evidence>
<dbReference type="PANTHER" id="PTHR34184:SF4">
    <property type="entry name" value="UPF0718 PROTEIN YCGR"/>
    <property type="match status" value="1"/>
</dbReference>
<evidence type="ECO:0000256" key="5">
    <source>
        <dbReference type="ARBA" id="ARBA00022989"/>
    </source>
</evidence>
<comment type="subcellular location">
    <subcellularLocation>
        <location evidence="1">Cell membrane</location>
        <topology evidence="1">Multi-pass membrane protein</topology>
    </subcellularLocation>
</comment>
<evidence type="ECO:0000256" key="8">
    <source>
        <dbReference type="SAM" id="Phobius"/>
    </source>
</evidence>
<evidence type="ECO:0000256" key="2">
    <source>
        <dbReference type="ARBA" id="ARBA00006386"/>
    </source>
</evidence>
<gene>
    <name evidence="9" type="ORF">GCM10009680_64990</name>
</gene>
<keyword evidence="3" id="KW-1003">Cell membrane</keyword>
<evidence type="ECO:0000313" key="10">
    <source>
        <dbReference type="Proteomes" id="UP001499947"/>
    </source>
</evidence>
<dbReference type="Proteomes" id="UP001499947">
    <property type="component" value="Unassembled WGS sequence"/>
</dbReference>
<protein>
    <submittedName>
        <fullName evidence="9">Permease</fullName>
    </submittedName>
</protein>
<keyword evidence="5 8" id="KW-1133">Transmembrane helix</keyword>
<comment type="similarity">
    <text evidence="2">Belongs to the UPF0718 family.</text>
</comment>
<sequence>MDRDVDVAPPLPESPADDRTPPAAYPDRGGGLRVAVRVASHALIAGLPVAVLGVVAIVLGPEISAGLDSRAVAAWRTVFTAIVIQGVPFLLLGTVVSAAISAFVPAWVFTRVLPRNPALAVPVAGVAGAVLPGCECASVPVAGSLMRRGVTPAAALAFLLSAPAINPIVLMATYVAFPGNPWMVAARLVASLLTSVVMGWLWLRLGREEWLRAPKGPTGHTAGASRAEEFRVSLQHDFLHAGGFLVVGAAAAATFNVAVPHSVLRLFSDSVWLSVPMLGLLAVLLAVCSEADAFVAASLTGFSPSARLAFMVVGPMVDLKLIALQSGTFGRAFALRFSSATWVVAVLSSALVGWWLL</sequence>
<accession>A0ABN2IZA4</accession>
<feature type="transmembrane region" description="Helical" evidence="8">
    <location>
        <begin position="119"/>
        <end position="141"/>
    </location>
</feature>
<keyword evidence="10" id="KW-1185">Reference proteome</keyword>
<dbReference type="Pfam" id="PF03773">
    <property type="entry name" value="ArsP_1"/>
    <property type="match status" value="1"/>
</dbReference>
<dbReference type="RefSeq" id="WP_211127198.1">
    <property type="nucleotide sequence ID" value="NZ_BAAALR010000075.1"/>
</dbReference>
<feature type="transmembrane region" description="Helical" evidence="8">
    <location>
        <begin position="79"/>
        <end position="107"/>
    </location>
</feature>
<keyword evidence="6 8" id="KW-0472">Membrane</keyword>
<evidence type="ECO:0000256" key="3">
    <source>
        <dbReference type="ARBA" id="ARBA00022475"/>
    </source>
</evidence>
<dbReference type="PANTHER" id="PTHR34184">
    <property type="entry name" value="UPF0718 PROTEIN YCGR"/>
    <property type="match status" value="1"/>
</dbReference>
<keyword evidence="4 8" id="KW-0812">Transmembrane</keyword>
<evidence type="ECO:0000256" key="1">
    <source>
        <dbReference type="ARBA" id="ARBA00004651"/>
    </source>
</evidence>
<feature type="transmembrane region" description="Helical" evidence="8">
    <location>
        <begin position="293"/>
        <end position="313"/>
    </location>
</feature>
<dbReference type="InterPro" id="IPR052923">
    <property type="entry name" value="UPF0718"/>
</dbReference>
<feature type="transmembrane region" description="Helical" evidence="8">
    <location>
        <begin position="153"/>
        <end position="177"/>
    </location>
</feature>
<feature type="transmembrane region" description="Helical" evidence="8">
    <location>
        <begin position="184"/>
        <end position="203"/>
    </location>
</feature>
<feature type="transmembrane region" description="Helical" evidence="8">
    <location>
        <begin position="271"/>
        <end position="287"/>
    </location>
</feature>
<evidence type="ECO:0000256" key="6">
    <source>
        <dbReference type="ARBA" id="ARBA00023136"/>
    </source>
</evidence>